<reference evidence="1" key="2">
    <citation type="submission" date="2016-06" db="EMBL/GenBank/DDBJ databases">
        <title>The genome of a short-lived fish provides insights into sex chromosome evolution and the genetic control of aging.</title>
        <authorList>
            <person name="Reichwald K."/>
            <person name="Felder M."/>
            <person name="Petzold A."/>
            <person name="Koch P."/>
            <person name="Groth M."/>
            <person name="Platzer M."/>
        </authorList>
    </citation>
    <scope>NUCLEOTIDE SEQUENCE</scope>
    <source>
        <tissue evidence="1">Brain</tissue>
    </source>
</reference>
<name>A0A1A8PTH1_9TELE</name>
<evidence type="ECO:0000313" key="1">
    <source>
        <dbReference type="EMBL" id="SBR84561.1"/>
    </source>
</evidence>
<reference evidence="1" key="1">
    <citation type="submission" date="2016-05" db="EMBL/GenBank/DDBJ databases">
        <authorList>
            <person name="Lavstsen T."/>
            <person name="Jespersen J.S."/>
        </authorList>
    </citation>
    <scope>NUCLEOTIDE SEQUENCE</scope>
    <source>
        <tissue evidence="1">Brain</tissue>
    </source>
</reference>
<accession>A0A1A8PTH1</accession>
<organism evidence="1">
    <name type="scientific">Nothobranchius rachovii</name>
    <name type="common">bluefin notho</name>
    <dbReference type="NCBI Taxonomy" id="451742"/>
    <lineage>
        <taxon>Eukaryota</taxon>
        <taxon>Metazoa</taxon>
        <taxon>Chordata</taxon>
        <taxon>Craniata</taxon>
        <taxon>Vertebrata</taxon>
        <taxon>Euteleostomi</taxon>
        <taxon>Actinopterygii</taxon>
        <taxon>Neopterygii</taxon>
        <taxon>Teleostei</taxon>
        <taxon>Neoteleostei</taxon>
        <taxon>Acanthomorphata</taxon>
        <taxon>Ovalentaria</taxon>
        <taxon>Atherinomorphae</taxon>
        <taxon>Cyprinodontiformes</taxon>
        <taxon>Nothobranchiidae</taxon>
        <taxon>Nothobranchius</taxon>
    </lineage>
</organism>
<proteinExistence type="predicted"/>
<dbReference type="AlphaFoldDB" id="A0A1A8PTH1"/>
<feature type="non-terminal residue" evidence="1">
    <location>
        <position position="1"/>
    </location>
</feature>
<dbReference type="EMBL" id="HAEI01003433">
    <property type="protein sequence ID" value="SBR84561.1"/>
    <property type="molecule type" value="Transcribed_RNA"/>
</dbReference>
<gene>
    <name evidence="1" type="primary">PHLDB2</name>
</gene>
<sequence length="33" mass="3535">AQLLHHAILKCLFSVPHRGRSVSLCSAIASCDT</sequence>
<protein>
    <submittedName>
        <fullName evidence="1">Pleckstrin homology-like domain, family B, member 2</fullName>
    </submittedName>
</protein>